<evidence type="ECO:0000256" key="4">
    <source>
        <dbReference type="ARBA" id="ARBA00022982"/>
    </source>
</evidence>
<evidence type="ECO:0000256" key="2">
    <source>
        <dbReference type="ARBA" id="ARBA00022485"/>
    </source>
</evidence>
<feature type="transmembrane region" description="Helical" evidence="7">
    <location>
        <begin position="346"/>
        <end position="365"/>
    </location>
</feature>
<feature type="transmembrane region" description="Helical" evidence="7">
    <location>
        <begin position="203"/>
        <end position="222"/>
    </location>
</feature>
<dbReference type="Pfam" id="PF13746">
    <property type="entry name" value="Fer4_18"/>
    <property type="match status" value="1"/>
</dbReference>
<evidence type="ECO:0000256" key="5">
    <source>
        <dbReference type="ARBA" id="ARBA00023004"/>
    </source>
</evidence>
<keyword evidence="6" id="KW-0411">Iron-sulfur</keyword>
<keyword evidence="3" id="KW-0479">Metal-binding</keyword>
<evidence type="ECO:0000256" key="6">
    <source>
        <dbReference type="ARBA" id="ARBA00023014"/>
    </source>
</evidence>
<dbReference type="InterPro" id="IPR051684">
    <property type="entry name" value="Electron_Trans/Redox"/>
</dbReference>
<keyword evidence="1" id="KW-0813">Transport</keyword>
<dbReference type="GO" id="GO:0046872">
    <property type="term" value="F:metal ion binding"/>
    <property type="evidence" value="ECO:0007669"/>
    <property type="project" value="UniProtKB-KW"/>
</dbReference>
<dbReference type="SUPFAM" id="SSF54862">
    <property type="entry name" value="4Fe-4S ferredoxins"/>
    <property type="match status" value="1"/>
</dbReference>
<dbReference type="InterPro" id="IPR017900">
    <property type="entry name" value="4Fe4S_Fe_S_CS"/>
</dbReference>
<keyword evidence="4" id="KW-0249">Electron transport</keyword>
<sequence>MEENKSAAKPVKTIPVKEIKVHRPRHVEAEQYSPRDQIYVRKVSGYFQRLRQKMNFFFLALFAALPWLQYNGQQALLLDIGEQRFNIWGLTLWPQDLTLLAWIFIIGAYLLFFVTTFLGRVWCGYMCPQTVWTFIFIWFEERFEGTANQRKKLDQQPMSVDKFWRKAAKHSCWILFALFTAITFVGYFTPIRQLVPDFFTTNAGIMATASIIFFAFATYGNAGWMREVMCLHMCPYARFQSAMFDKDTLTVAYDSGRGETRGPRSRKVNPADVGLGDCIDCNLCVQVCPTGIDIRNGLQYECINCGACADACDGVMDKMGYQKGLIRYTTEHELTGKKVHILRPKLYMYALILLVMTGFFVADLATRVPLQLDIIRDRNALSRETNEGLIENVYTLKVLNKSQIDSVYKISVEGLENPQWQGKKRVKVKAAQLETITISVAVDPVELNEYMTDISFVVQQVEPRDNNVIIKHSSKFFNRRP</sequence>
<gene>
    <name evidence="9" type="primary">ccoG</name>
    <name evidence="9" type="ORF">E8M12_03395</name>
</gene>
<accession>A0A4U1B9D0</accession>
<name>A0A4U1B9D0_9GAMM</name>
<dbReference type="PANTHER" id="PTHR30176">
    <property type="entry name" value="FERREDOXIN-TYPE PROTEIN NAPH"/>
    <property type="match status" value="1"/>
</dbReference>
<dbReference type="Pfam" id="PF11614">
    <property type="entry name" value="FixG_C"/>
    <property type="match status" value="1"/>
</dbReference>
<protein>
    <submittedName>
        <fullName evidence="9">Cytochrome c oxidase accessory protein CcoG</fullName>
    </submittedName>
</protein>
<evidence type="ECO:0000256" key="3">
    <source>
        <dbReference type="ARBA" id="ARBA00022723"/>
    </source>
</evidence>
<dbReference type="InterPro" id="IPR032879">
    <property type="entry name" value="FixG_C"/>
</dbReference>
<dbReference type="EMBL" id="SWDB01000007">
    <property type="protein sequence ID" value="TKB46612.1"/>
    <property type="molecule type" value="Genomic_DNA"/>
</dbReference>
<keyword evidence="10" id="KW-1185">Reference proteome</keyword>
<keyword evidence="7" id="KW-1133">Transmembrane helix</keyword>
<dbReference type="Pfam" id="PF12801">
    <property type="entry name" value="Fer4_5"/>
    <property type="match status" value="1"/>
</dbReference>
<evidence type="ECO:0000256" key="7">
    <source>
        <dbReference type="SAM" id="Phobius"/>
    </source>
</evidence>
<dbReference type="InterPro" id="IPR013783">
    <property type="entry name" value="Ig-like_fold"/>
</dbReference>
<dbReference type="Proteomes" id="UP000307999">
    <property type="component" value="Unassembled WGS sequence"/>
</dbReference>
<evidence type="ECO:0000313" key="10">
    <source>
        <dbReference type="Proteomes" id="UP000307999"/>
    </source>
</evidence>
<proteinExistence type="predicted"/>
<evidence type="ECO:0000256" key="1">
    <source>
        <dbReference type="ARBA" id="ARBA00022448"/>
    </source>
</evidence>
<dbReference type="PROSITE" id="PS51379">
    <property type="entry name" value="4FE4S_FER_2"/>
    <property type="match status" value="1"/>
</dbReference>
<dbReference type="Gene3D" id="2.60.40.10">
    <property type="entry name" value="Immunoglobulins"/>
    <property type="match status" value="1"/>
</dbReference>
<dbReference type="GO" id="GO:0005886">
    <property type="term" value="C:plasma membrane"/>
    <property type="evidence" value="ECO:0007669"/>
    <property type="project" value="TreeGrafter"/>
</dbReference>
<keyword evidence="7" id="KW-0812">Transmembrane</keyword>
<evidence type="ECO:0000259" key="8">
    <source>
        <dbReference type="PROSITE" id="PS51379"/>
    </source>
</evidence>
<dbReference type="InterPro" id="IPR014116">
    <property type="entry name" value="Cyt_c_oxidase_cbb3_FixG"/>
</dbReference>
<evidence type="ECO:0000313" key="9">
    <source>
        <dbReference type="EMBL" id="TKB46612.1"/>
    </source>
</evidence>
<keyword evidence="7" id="KW-0472">Membrane</keyword>
<organism evidence="9 10">
    <name type="scientific">Thalassotalea mangrovi</name>
    <dbReference type="NCBI Taxonomy" id="2572245"/>
    <lineage>
        <taxon>Bacteria</taxon>
        <taxon>Pseudomonadati</taxon>
        <taxon>Pseudomonadota</taxon>
        <taxon>Gammaproteobacteria</taxon>
        <taxon>Alteromonadales</taxon>
        <taxon>Colwelliaceae</taxon>
        <taxon>Thalassotalea</taxon>
    </lineage>
</organism>
<dbReference type="AlphaFoldDB" id="A0A4U1B9D0"/>
<keyword evidence="2" id="KW-0004">4Fe-4S</keyword>
<dbReference type="PROSITE" id="PS00198">
    <property type="entry name" value="4FE4S_FER_1"/>
    <property type="match status" value="1"/>
</dbReference>
<dbReference type="NCBIfam" id="TIGR02745">
    <property type="entry name" value="ccoG_rdxA_fixG"/>
    <property type="match status" value="1"/>
</dbReference>
<feature type="transmembrane region" description="Helical" evidence="7">
    <location>
        <begin position="99"/>
        <end position="119"/>
    </location>
</feature>
<feature type="transmembrane region" description="Helical" evidence="7">
    <location>
        <begin position="54"/>
        <end position="70"/>
    </location>
</feature>
<dbReference type="OrthoDB" id="9811700at2"/>
<dbReference type="InterPro" id="IPR017896">
    <property type="entry name" value="4Fe4S_Fe-S-bd"/>
</dbReference>
<feature type="domain" description="4Fe-4S ferredoxin-type" evidence="8">
    <location>
        <begin position="269"/>
        <end position="297"/>
    </location>
</feature>
<dbReference type="GO" id="GO:0051539">
    <property type="term" value="F:4 iron, 4 sulfur cluster binding"/>
    <property type="evidence" value="ECO:0007669"/>
    <property type="project" value="UniProtKB-KW"/>
</dbReference>
<dbReference type="RefSeq" id="WP_136734679.1">
    <property type="nucleotide sequence ID" value="NZ_SWDB01000007.1"/>
</dbReference>
<dbReference type="PANTHER" id="PTHR30176:SF3">
    <property type="entry name" value="FERREDOXIN-TYPE PROTEIN NAPH"/>
    <property type="match status" value="1"/>
</dbReference>
<feature type="transmembrane region" description="Helical" evidence="7">
    <location>
        <begin position="172"/>
        <end position="191"/>
    </location>
</feature>
<comment type="caution">
    <text evidence="9">The sequence shown here is derived from an EMBL/GenBank/DDBJ whole genome shotgun (WGS) entry which is preliminary data.</text>
</comment>
<keyword evidence="5" id="KW-0408">Iron</keyword>
<reference evidence="9 10" key="1">
    <citation type="submission" date="2019-04" db="EMBL/GenBank/DDBJ databases">
        <title>Thalassotalea guangxiensis sp. nov., isolated from sediment of the coastal wetland.</title>
        <authorList>
            <person name="Zheng S."/>
            <person name="Zhang D."/>
        </authorList>
    </citation>
    <scope>NUCLEOTIDE SEQUENCE [LARGE SCALE GENOMIC DNA]</scope>
    <source>
        <strain evidence="9 10">ZS-4</strain>
    </source>
</reference>